<dbReference type="Proteomes" id="UP001209570">
    <property type="component" value="Unassembled WGS sequence"/>
</dbReference>
<gene>
    <name evidence="2" type="ORF">P43SY_007817</name>
</gene>
<feature type="region of interest" description="Disordered" evidence="1">
    <location>
        <begin position="1"/>
        <end position="28"/>
    </location>
</feature>
<evidence type="ECO:0000313" key="2">
    <source>
        <dbReference type="EMBL" id="KAJ0395782.1"/>
    </source>
</evidence>
<accession>A0AAD5LF12</accession>
<dbReference type="AlphaFoldDB" id="A0AAD5LF12"/>
<feature type="compositionally biased region" description="Basic and acidic residues" evidence="1">
    <location>
        <begin position="16"/>
        <end position="28"/>
    </location>
</feature>
<dbReference type="EMBL" id="JAKCXM010000325">
    <property type="protein sequence ID" value="KAJ0395782.1"/>
    <property type="molecule type" value="Genomic_DNA"/>
</dbReference>
<organism evidence="2 3">
    <name type="scientific">Pythium insidiosum</name>
    <name type="common">Pythiosis disease agent</name>
    <dbReference type="NCBI Taxonomy" id="114742"/>
    <lineage>
        <taxon>Eukaryota</taxon>
        <taxon>Sar</taxon>
        <taxon>Stramenopiles</taxon>
        <taxon>Oomycota</taxon>
        <taxon>Peronosporomycetes</taxon>
        <taxon>Pythiales</taxon>
        <taxon>Pythiaceae</taxon>
        <taxon>Pythium</taxon>
    </lineage>
</organism>
<evidence type="ECO:0000256" key="1">
    <source>
        <dbReference type="SAM" id="MobiDB-lite"/>
    </source>
</evidence>
<evidence type="ECO:0000313" key="3">
    <source>
        <dbReference type="Proteomes" id="UP001209570"/>
    </source>
</evidence>
<reference evidence="2" key="1">
    <citation type="submission" date="2021-12" db="EMBL/GenBank/DDBJ databases">
        <title>Prjna785345.</title>
        <authorList>
            <person name="Rujirawat T."/>
            <person name="Krajaejun T."/>
        </authorList>
    </citation>
    <scope>NUCLEOTIDE SEQUENCE</scope>
    <source>
        <strain evidence="2">Pi057C3</strain>
    </source>
</reference>
<comment type="caution">
    <text evidence="2">The sequence shown here is derived from an EMBL/GenBank/DDBJ whole genome shotgun (WGS) entry which is preliminary data.</text>
</comment>
<sequence length="86" mass="9369">MADSSGAPPHSQSSEGRAHQASKREDRLGLQQLGALATKVLASCKKALPGVASTHRSCHSQHTRRRRTSIGLGLARRCTPRRRLLF</sequence>
<name>A0AAD5LF12_PYTIN</name>
<proteinExistence type="predicted"/>
<protein>
    <submittedName>
        <fullName evidence="2">Uncharacterized protein</fullName>
    </submittedName>
</protein>
<keyword evidence="3" id="KW-1185">Reference proteome</keyword>